<organism evidence="3">
    <name type="scientific">Caulobacter sp. (strain K31)</name>
    <dbReference type="NCBI Taxonomy" id="366602"/>
    <lineage>
        <taxon>Bacteria</taxon>
        <taxon>Pseudomonadati</taxon>
        <taxon>Pseudomonadota</taxon>
        <taxon>Alphaproteobacteria</taxon>
        <taxon>Caulobacterales</taxon>
        <taxon>Caulobacteraceae</taxon>
        <taxon>Caulobacter</taxon>
    </lineage>
</organism>
<protein>
    <recommendedName>
        <fullName evidence="4">DUF2219 domain-containing protein</fullName>
    </recommendedName>
</protein>
<evidence type="ECO:0000256" key="1">
    <source>
        <dbReference type="SAM" id="MobiDB-lite"/>
    </source>
</evidence>
<feature type="compositionally biased region" description="Low complexity" evidence="1">
    <location>
        <begin position="29"/>
        <end position="44"/>
    </location>
</feature>
<gene>
    <name evidence="3" type="ordered locus">Caul_4660</name>
</gene>
<dbReference type="AlphaFoldDB" id="B0T2V8"/>
<dbReference type="PROSITE" id="PS51257">
    <property type="entry name" value="PROKAR_LIPOPROTEIN"/>
    <property type="match status" value="1"/>
</dbReference>
<accession>B0T2V8</accession>
<name>B0T2V8_CAUSK</name>
<dbReference type="InterPro" id="IPR037107">
    <property type="entry name" value="Put_OMP_sf"/>
</dbReference>
<dbReference type="OrthoDB" id="7617009at2"/>
<dbReference type="eggNOG" id="ENOG5033DGJ">
    <property type="taxonomic scope" value="Bacteria"/>
</dbReference>
<feature type="signal peptide" evidence="2">
    <location>
        <begin position="1"/>
        <end position="23"/>
    </location>
</feature>
<dbReference type="Gene3D" id="2.40.128.140">
    <property type="entry name" value="Outer membrane protein"/>
    <property type="match status" value="1"/>
</dbReference>
<dbReference type="HOGENOM" id="CLU_935933_0_0_5"/>
<reference evidence="3" key="1">
    <citation type="submission" date="2008-01" db="EMBL/GenBank/DDBJ databases">
        <title>Complete sequence of chromosome of Caulobacter sp. K31.</title>
        <authorList>
            <consortium name="US DOE Joint Genome Institute"/>
            <person name="Copeland A."/>
            <person name="Lucas S."/>
            <person name="Lapidus A."/>
            <person name="Barry K."/>
            <person name="Glavina del Rio T."/>
            <person name="Dalin E."/>
            <person name="Tice H."/>
            <person name="Pitluck S."/>
            <person name="Bruce D."/>
            <person name="Goodwin L."/>
            <person name="Thompson L.S."/>
            <person name="Brettin T."/>
            <person name="Detter J.C."/>
            <person name="Han C."/>
            <person name="Schmutz J."/>
            <person name="Larimer F."/>
            <person name="Land M."/>
            <person name="Hauser L."/>
            <person name="Kyrpides N."/>
            <person name="Kim E."/>
            <person name="Stephens C."/>
            <person name="Richardson P."/>
        </authorList>
    </citation>
    <scope>NUCLEOTIDE SEQUENCE [LARGE SCALE GENOMIC DNA]</scope>
    <source>
        <strain evidence="3">K31</strain>
    </source>
</reference>
<dbReference type="InterPro" id="IPR018707">
    <property type="entry name" value="LpxR"/>
</dbReference>
<dbReference type="EMBL" id="CP000927">
    <property type="protein sequence ID" value="ABZ73780.1"/>
    <property type="molecule type" value="Genomic_DNA"/>
</dbReference>
<proteinExistence type="predicted"/>
<evidence type="ECO:0000256" key="2">
    <source>
        <dbReference type="SAM" id="SignalP"/>
    </source>
</evidence>
<evidence type="ECO:0000313" key="3">
    <source>
        <dbReference type="EMBL" id="ABZ73780.1"/>
    </source>
</evidence>
<dbReference type="Pfam" id="PF09982">
    <property type="entry name" value="LpxR"/>
    <property type="match status" value="1"/>
</dbReference>
<sequence precursor="true">MRTTTAFVAGLGLSVLACAMAQARPAAHQAAASSSSPSDRASSAGRKGAPPPSFIIDARAGQRVDLSVRNVHPAAVAFAESPRTKSERSSDPSFALSPAAAYGDAKLLDATRYYEGRGAVTWRSNAFVVGEGDHAVDSVRVSVASVAEVGVSRPLALVRPGEASFDDRDVDVTVTRGWPAAVSLAAGKYALDVTPHAGVGFGGAGGSAEAGATVRFGKKMGNQVVNSLGVRDGRQFGDRGRWYVFAAASGQAVGMNMLRSGEGDWSRAGLTTDNSSKLVGDGQAGVAWRSGPMQASFGYVHRKIKAKDQIMGMASQKDEMVAFSFTYKPHW</sequence>
<feature type="chain" id="PRO_5002755825" description="DUF2219 domain-containing protein" evidence="2">
    <location>
        <begin position="24"/>
        <end position="331"/>
    </location>
</feature>
<evidence type="ECO:0008006" key="4">
    <source>
        <dbReference type="Google" id="ProtNLM"/>
    </source>
</evidence>
<keyword evidence="2" id="KW-0732">Signal</keyword>
<feature type="region of interest" description="Disordered" evidence="1">
    <location>
        <begin position="29"/>
        <end position="53"/>
    </location>
</feature>
<dbReference type="KEGG" id="cak:Caul_4660"/>
<dbReference type="STRING" id="366602.Caul_4660"/>